<dbReference type="GO" id="GO:0009755">
    <property type="term" value="P:hormone-mediated signaling pathway"/>
    <property type="evidence" value="ECO:0007669"/>
    <property type="project" value="TreeGrafter"/>
</dbReference>
<dbReference type="InterPro" id="IPR016355">
    <property type="entry name" value="NR5-like"/>
</dbReference>
<dbReference type="InterPro" id="IPR001628">
    <property type="entry name" value="Znf_hrmn_rcpt"/>
</dbReference>
<keyword evidence="6" id="KW-0963">Cytoplasm</keyword>
<dbReference type="InterPro" id="IPR001723">
    <property type="entry name" value="Nuclear_hrmn_rcpt"/>
</dbReference>
<keyword evidence="11 17" id="KW-0238">DNA-binding</keyword>
<dbReference type="Pfam" id="PF00104">
    <property type="entry name" value="Hormone_recep"/>
    <property type="match status" value="2"/>
</dbReference>
<dbReference type="GO" id="GO:0090575">
    <property type="term" value="C:RNA polymerase II transcription regulator complex"/>
    <property type="evidence" value="ECO:0007669"/>
    <property type="project" value="TreeGrafter"/>
</dbReference>
<dbReference type="GO" id="GO:0004879">
    <property type="term" value="F:nuclear receptor activity"/>
    <property type="evidence" value="ECO:0007669"/>
    <property type="project" value="InterPro"/>
</dbReference>
<dbReference type="GO" id="GO:0008270">
    <property type="term" value="F:zinc ion binding"/>
    <property type="evidence" value="ECO:0007669"/>
    <property type="project" value="UniProtKB-KW"/>
</dbReference>
<dbReference type="Gene3D" id="3.20.80.10">
    <property type="entry name" value="Regulatory factor, effector binding domain"/>
    <property type="match status" value="1"/>
</dbReference>
<dbReference type="InterPro" id="IPR035500">
    <property type="entry name" value="NHR-like_dom_sf"/>
</dbReference>
<keyword evidence="8 17" id="KW-0863">Zinc-finger</keyword>
<dbReference type="SMART" id="SM00430">
    <property type="entry name" value="HOLI"/>
    <property type="match status" value="1"/>
</dbReference>
<dbReference type="SMART" id="SM00399">
    <property type="entry name" value="ZnF_C4"/>
    <property type="match status" value="1"/>
</dbReference>
<evidence type="ECO:0000256" key="11">
    <source>
        <dbReference type="ARBA" id="ARBA00023125"/>
    </source>
</evidence>
<dbReference type="GO" id="GO:0005737">
    <property type="term" value="C:cytoplasm"/>
    <property type="evidence" value="ECO:0007669"/>
    <property type="project" value="UniProtKB-SubCell"/>
</dbReference>
<name>A0AAV9RTN6_9TELE</name>
<dbReference type="InterPro" id="IPR013088">
    <property type="entry name" value="Znf_NHR/GATA"/>
</dbReference>
<evidence type="ECO:0000313" key="21">
    <source>
        <dbReference type="EMBL" id="KAK5612228.1"/>
    </source>
</evidence>
<dbReference type="EMBL" id="JAHHUM010001446">
    <property type="protein sequence ID" value="KAK5612228.1"/>
    <property type="molecule type" value="Genomic_DNA"/>
</dbReference>
<comment type="caution">
    <text evidence="21">The sequence shown here is derived from an EMBL/GenBank/DDBJ whole genome shotgun (WGS) entry which is preliminary data.</text>
</comment>
<evidence type="ECO:0000259" key="19">
    <source>
        <dbReference type="PROSITE" id="PS51030"/>
    </source>
</evidence>
<dbReference type="PROSITE" id="PS51843">
    <property type="entry name" value="NR_LBD"/>
    <property type="match status" value="1"/>
</dbReference>
<accession>A0AAV9RTN6</accession>
<evidence type="ECO:0000256" key="13">
    <source>
        <dbReference type="ARBA" id="ARBA00023170"/>
    </source>
</evidence>
<dbReference type="Proteomes" id="UP001311232">
    <property type="component" value="Unassembled WGS sequence"/>
</dbReference>
<dbReference type="GO" id="GO:0000978">
    <property type="term" value="F:RNA polymerase II cis-regulatory region sequence-specific DNA binding"/>
    <property type="evidence" value="ECO:0007669"/>
    <property type="project" value="TreeGrafter"/>
</dbReference>
<keyword evidence="10 17" id="KW-0805">Transcription regulation</keyword>
<dbReference type="InterPro" id="IPR000536">
    <property type="entry name" value="Nucl_hrmn_rcpt_lig-bd"/>
</dbReference>
<evidence type="ECO:0000256" key="1">
    <source>
        <dbReference type="ARBA" id="ARBA00004123"/>
    </source>
</evidence>
<evidence type="ECO:0000313" key="22">
    <source>
        <dbReference type="Proteomes" id="UP001311232"/>
    </source>
</evidence>
<keyword evidence="12 17" id="KW-0804">Transcription</keyword>
<evidence type="ECO:0000259" key="20">
    <source>
        <dbReference type="PROSITE" id="PS51843"/>
    </source>
</evidence>
<evidence type="ECO:0000256" key="10">
    <source>
        <dbReference type="ARBA" id="ARBA00023015"/>
    </source>
</evidence>
<evidence type="ECO:0000256" key="18">
    <source>
        <dbReference type="SAM" id="MobiDB-lite"/>
    </source>
</evidence>
<dbReference type="SUPFAM" id="SSF55136">
    <property type="entry name" value="Probable bacterial effector-binding domain"/>
    <property type="match status" value="1"/>
</dbReference>
<evidence type="ECO:0000256" key="6">
    <source>
        <dbReference type="ARBA" id="ARBA00022490"/>
    </source>
</evidence>
<comment type="subunit">
    <text evidence="5">Monomer.</text>
</comment>
<feature type="domain" description="Nuclear receptor" evidence="19">
    <location>
        <begin position="230"/>
        <end position="305"/>
    </location>
</feature>
<dbReference type="AlphaFoldDB" id="A0AAV9RTN6"/>
<keyword evidence="7 17" id="KW-0479">Metal-binding</keyword>
<dbReference type="SUPFAM" id="SSF48508">
    <property type="entry name" value="Nuclear receptor ligand-binding domain"/>
    <property type="match status" value="1"/>
</dbReference>
<comment type="similarity">
    <text evidence="3">Belongs to the nuclear hormone receptor family. NR5 subfamily.</text>
</comment>
<feature type="region of interest" description="Disordered" evidence="18">
    <location>
        <begin position="437"/>
        <end position="479"/>
    </location>
</feature>
<reference evidence="21 22" key="1">
    <citation type="submission" date="2021-06" db="EMBL/GenBank/DDBJ databases">
        <authorList>
            <person name="Palmer J.M."/>
        </authorList>
    </citation>
    <scope>NUCLEOTIDE SEQUENCE [LARGE SCALE GENOMIC DNA]</scope>
    <source>
        <strain evidence="21 22">MEX-2019</strain>
        <tissue evidence="21">Muscle</tissue>
    </source>
</reference>
<dbReference type="Gene3D" id="3.30.50.10">
    <property type="entry name" value="Erythroid Transcription Factor GATA-1, subunit A"/>
    <property type="match status" value="1"/>
</dbReference>
<comment type="similarity">
    <text evidence="4">Belongs to the HEBP family.</text>
</comment>
<evidence type="ECO:0000256" key="5">
    <source>
        <dbReference type="ARBA" id="ARBA00011245"/>
    </source>
</evidence>
<protein>
    <recommendedName>
        <fullName evidence="16">Heme-binding protein 1</fullName>
    </recommendedName>
</protein>
<dbReference type="CDD" id="cd07167">
    <property type="entry name" value="NR_DBD_Lrh-1_like"/>
    <property type="match status" value="1"/>
</dbReference>
<evidence type="ECO:0000256" key="12">
    <source>
        <dbReference type="ARBA" id="ARBA00023163"/>
    </source>
</evidence>
<comment type="subcellular location">
    <subcellularLocation>
        <location evidence="2">Cytoplasm</location>
    </subcellularLocation>
    <subcellularLocation>
        <location evidence="1 17">Nucleus</location>
    </subcellularLocation>
</comment>
<dbReference type="Pfam" id="PF04832">
    <property type="entry name" value="SOUL"/>
    <property type="match status" value="1"/>
</dbReference>
<dbReference type="PRINTS" id="PR00047">
    <property type="entry name" value="STROIDFINGER"/>
</dbReference>
<dbReference type="GO" id="GO:0009888">
    <property type="term" value="P:tissue development"/>
    <property type="evidence" value="ECO:0007669"/>
    <property type="project" value="TreeGrafter"/>
</dbReference>
<evidence type="ECO:0000256" key="7">
    <source>
        <dbReference type="ARBA" id="ARBA00022723"/>
    </source>
</evidence>
<keyword evidence="9 17" id="KW-0862">Zinc</keyword>
<evidence type="ECO:0000256" key="16">
    <source>
        <dbReference type="ARBA" id="ARBA00040755"/>
    </source>
</evidence>
<dbReference type="PRINTS" id="PR00398">
    <property type="entry name" value="STRDHORMONER"/>
</dbReference>
<dbReference type="PROSITE" id="PS00031">
    <property type="entry name" value="NUCLEAR_REC_DBD_1"/>
    <property type="match status" value="1"/>
</dbReference>
<keyword evidence="22" id="KW-1185">Reference proteome</keyword>
<feature type="compositionally biased region" description="Low complexity" evidence="18">
    <location>
        <begin position="443"/>
        <end position="468"/>
    </location>
</feature>
<feature type="domain" description="NR LBD" evidence="20">
    <location>
        <begin position="490"/>
        <end position="657"/>
    </location>
</feature>
<evidence type="ECO:0000256" key="8">
    <source>
        <dbReference type="ARBA" id="ARBA00022771"/>
    </source>
</evidence>
<organism evidence="21 22">
    <name type="scientific">Crenichthys baileyi</name>
    <name type="common">White River springfish</name>
    <dbReference type="NCBI Taxonomy" id="28760"/>
    <lineage>
        <taxon>Eukaryota</taxon>
        <taxon>Metazoa</taxon>
        <taxon>Chordata</taxon>
        <taxon>Craniata</taxon>
        <taxon>Vertebrata</taxon>
        <taxon>Euteleostomi</taxon>
        <taxon>Actinopterygii</taxon>
        <taxon>Neopterygii</taxon>
        <taxon>Teleostei</taxon>
        <taxon>Neoteleostei</taxon>
        <taxon>Acanthomorphata</taxon>
        <taxon>Ovalentaria</taxon>
        <taxon>Atherinomorphae</taxon>
        <taxon>Cyprinodontiformes</taxon>
        <taxon>Goodeidae</taxon>
        <taxon>Crenichthys</taxon>
    </lineage>
</organism>
<evidence type="ECO:0000256" key="17">
    <source>
        <dbReference type="RuleBase" id="RU004334"/>
    </source>
</evidence>
<feature type="region of interest" description="Disordered" evidence="18">
    <location>
        <begin position="342"/>
        <end position="365"/>
    </location>
</feature>
<dbReference type="InterPro" id="IPR011256">
    <property type="entry name" value="Reg_factor_effector_dom_sf"/>
</dbReference>
<keyword evidence="14 17" id="KW-0539">Nucleus</keyword>
<keyword evidence="13 17" id="KW-0675">Receptor</keyword>
<evidence type="ECO:0000256" key="2">
    <source>
        <dbReference type="ARBA" id="ARBA00004496"/>
    </source>
</evidence>
<dbReference type="InterPro" id="IPR006917">
    <property type="entry name" value="SOUL_heme-bd"/>
</dbReference>
<sequence>MEPLPTQDTVSSNTGIQQDLLAARNSSLLEFCRETEQCLLFDLICKTPKYEVRHYDSVKWVSTDYTTFSMEFMMVQSFWRLYGYITGENEKGQKISMTAPVLMKIPEKSIFKRDVYTMSFLLPEEYQMNPPKPTNNAVYIQEMPAMNVYVLSHGEMMHTFSDNKYSKELSSALDTATAQYRKGFHYTAGYDSPKPKKNRHSEVWYVVEGDPVCSGTQEQKTGAGSTPESEESCPVCGDKVSGYHYGLLTCESCKGFFKRSVQNNKHYTCSEQQSCPMNLSQRKRCPFCRFQKCLAVGMRKEAVRADRMRGGRNKFGPLYRRDRQMKQQKANADPYRIMIDTRQTPGPESSNDLHRISGPTSNSSSSAALHLSHIVYPSGMEQSCQPITLDCTINNHRVLTPPSMPFRGLCCTFPEYSQDKGEPSFSYSPVPSHYPVNSNPKHSLTPTTSPCCTPSSAPAISQAATQPSTTPPPTTASPRFLNQLLEGEQDEGQLCTKVLASLQREQANRGKHDCLNTFSIMCKIADQTLFGLVEWARNSNLFKELKMDDQMVLLQSCWSELLVLDHLCRQVTYGKEDVKSVQNRRQVEQTQERVNRALMEHTQQSHPGHSDKFGQLLLRLPEVRSISLQVEDYLYQRHLLGDLPCNSLLAEMLHGKH</sequence>
<evidence type="ECO:0000256" key="4">
    <source>
        <dbReference type="ARBA" id="ARBA00009817"/>
    </source>
</evidence>
<gene>
    <name evidence="21" type="ORF">CRENBAI_018745</name>
</gene>
<dbReference type="PANTHER" id="PTHR24086:SF42">
    <property type="entry name" value="NR5A5 PROTEIN"/>
    <property type="match status" value="1"/>
</dbReference>
<dbReference type="Gene3D" id="1.10.565.10">
    <property type="entry name" value="Retinoid X Receptor"/>
    <property type="match status" value="2"/>
</dbReference>
<dbReference type="SUPFAM" id="SSF57716">
    <property type="entry name" value="Glucocorticoid receptor-like (DNA-binding domain)"/>
    <property type="match status" value="1"/>
</dbReference>
<comment type="function">
    <text evidence="15">May bind free porphyrinogens that may be present in the cell and thus facilitate removal of these potentially toxic compound. Binds with a high affinity to one molecule of heme or porphyrins. It binds metalloporphyrins, free porphyrins and N-methylprotoporphyrin with similar affinities.</text>
</comment>
<evidence type="ECO:0000256" key="3">
    <source>
        <dbReference type="ARBA" id="ARBA00007536"/>
    </source>
</evidence>
<evidence type="ECO:0000256" key="9">
    <source>
        <dbReference type="ARBA" id="ARBA00022833"/>
    </source>
</evidence>
<dbReference type="PROSITE" id="PS51030">
    <property type="entry name" value="NUCLEAR_REC_DBD_2"/>
    <property type="match status" value="1"/>
</dbReference>
<evidence type="ECO:0000256" key="15">
    <source>
        <dbReference type="ARBA" id="ARBA00037673"/>
    </source>
</evidence>
<evidence type="ECO:0000256" key="14">
    <source>
        <dbReference type="ARBA" id="ARBA00023242"/>
    </source>
</evidence>
<dbReference type="Pfam" id="PF00105">
    <property type="entry name" value="zf-C4"/>
    <property type="match status" value="1"/>
</dbReference>
<dbReference type="FunFam" id="3.30.50.10:FF:000006">
    <property type="entry name" value="Nuclear receptor subfamily 5 group A member"/>
    <property type="match status" value="1"/>
</dbReference>
<dbReference type="FunFam" id="3.20.80.10:FF:000003">
    <property type="entry name" value="Heme-binding protein 1"/>
    <property type="match status" value="1"/>
</dbReference>
<proteinExistence type="inferred from homology"/>
<dbReference type="PANTHER" id="PTHR24086">
    <property type="entry name" value="NUCLEAR RECEPTOR SUBFAMILY 5 GROUP A"/>
    <property type="match status" value="1"/>
</dbReference>